<evidence type="ECO:0000256" key="3">
    <source>
        <dbReference type="ARBA" id="ARBA00022679"/>
    </source>
</evidence>
<evidence type="ECO:0000313" key="11">
    <source>
        <dbReference type="Proteomes" id="UP001333818"/>
    </source>
</evidence>
<proteinExistence type="inferred from homology"/>
<evidence type="ECO:0000256" key="6">
    <source>
        <dbReference type="ARBA" id="ARBA00022840"/>
    </source>
</evidence>
<evidence type="ECO:0000256" key="4">
    <source>
        <dbReference type="ARBA" id="ARBA00022741"/>
    </source>
</evidence>
<dbReference type="SUPFAM" id="SSF52540">
    <property type="entry name" value="P-loop containing nucleoside triphosphate hydrolases"/>
    <property type="match status" value="1"/>
</dbReference>
<dbReference type="Proteomes" id="UP001333818">
    <property type="component" value="Unassembled WGS sequence"/>
</dbReference>
<evidence type="ECO:0000313" key="10">
    <source>
        <dbReference type="EMBL" id="MEE3716704.1"/>
    </source>
</evidence>
<dbReference type="Gene3D" id="3.40.50.300">
    <property type="entry name" value="P-loop containing nucleotide triphosphate hydrolases"/>
    <property type="match status" value="1"/>
</dbReference>
<comment type="catalytic activity">
    <reaction evidence="7">
        <text>dCMP + ATP = dCDP + ADP</text>
        <dbReference type="Rhea" id="RHEA:25094"/>
        <dbReference type="ChEBI" id="CHEBI:30616"/>
        <dbReference type="ChEBI" id="CHEBI:57566"/>
        <dbReference type="ChEBI" id="CHEBI:58593"/>
        <dbReference type="ChEBI" id="CHEBI:456216"/>
        <dbReference type="EC" id="2.7.4.25"/>
    </reaction>
</comment>
<gene>
    <name evidence="10" type="primary">cmk</name>
    <name evidence="10" type="ORF">V2H45_08100</name>
</gene>
<comment type="similarity">
    <text evidence="1">Belongs to the cytidylate kinase family. Type 1 subfamily.</text>
</comment>
<sequence length="245" mass="26237">MSPNRKPIIAIDGPAGAGKSTVAKLVAQELGLLYLDTGAMYRGIAWVVQTANVALTDDRAIAELARQADIDLRPHATDAKQLLQVFVNGVDVTTAIRSKDVTSKVSAIAAQPMVREILVSQQQALGKSGGIVMEGRDIGTHVFPDAEIKVFLTASVQERAKRRHAELVAQSMGLSNGEPVEDITVIAEAIQTRDDLDTTRTVSPLRKADDAITVDTDGRSINDVVTVIVDLYIAKVTSSNPTQKQ</sequence>
<comment type="caution">
    <text evidence="10">The sequence shown here is derived from an EMBL/GenBank/DDBJ whole genome shotgun (WGS) entry which is preliminary data.</text>
</comment>
<evidence type="ECO:0000256" key="5">
    <source>
        <dbReference type="ARBA" id="ARBA00022777"/>
    </source>
</evidence>
<dbReference type="HAMAP" id="MF_00238">
    <property type="entry name" value="Cytidyl_kinase_type1"/>
    <property type="match status" value="1"/>
</dbReference>
<dbReference type="AlphaFoldDB" id="A0AAW9PXT4"/>
<keyword evidence="4" id="KW-0547">Nucleotide-binding</keyword>
<dbReference type="PANTHER" id="PTHR21299">
    <property type="entry name" value="CYTIDYLATE KINASE/PANTOATE-BETA-ALANINE LIGASE"/>
    <property type="match status" value="1"/>
</dbReference>
<evidence type="ECO:0000256" key="8">
    <source>
        <dbReference type="ARBA" id="ARBA00048478"/>
    </source>
</evidence>
<comment type="catalytic activity">
    <reaction evidence="8">
        <text>CMP + ATP = CDP + ADP</text>
        <dbReference type="Rhea" id="RHEA:11600"/>
        <dbReference type="ChEBI" id="CHEBI:30616"/>
        <dbReference type="ChEBI" id="CHEBI:58069"/>
        <dbReference type="ChEBI" id="CHEBI:60377"/>
        <dbReference type="ChEBI" id="CHEBI:456216"/>
        <dbReference type="EC" id="2.7.4.25"/>
    </reaction>
</comment>
<protein>
    <recommendedName>
        <fullName evidence="2">(d)CMP kinase</fullName>
        <ecNumber evidence="2">2.7.4.25</ecNumber>
    </recommendedName>
</protein>
<dbReference type="EC" id="2.7.4.25" evidence="2"/>
<dbReference type="GO" id="GO:0036431">
    <property type="term" value="F:dCMP kinase activity"/>
    <property type="evidence" value="ECO:0007669"/>
    <property type="project" value="InterPro"/>
</dbReference>
<dbReference type="PANTHER" id="PTHR21299:SF2">
    <property type="entry name" value="CYTIDYLATE KINASE"/>
    <property type="match status" value="1"/>
</dbReference>
<dbReference type="GO" id="GO:0005829">
    <property type="term" value="C:cytosol"/>
    <property type="evidence" value="ECO:0007669"/>
    <property type="project" value="TreeGrafter"/>
</dbReference>
<reference evidence="10" key="1">
    <citation type="submission" date="2024-01" db="EMBL/GenBank/DDBJ databases">
        <title>Bank of Algae and Cyanobacteria of the Azores (BACA) strain genomes.</title>
        <authorList>
            <person name="Luz R."/>
            <person name="Cordeiro R."/>
            <person name="Fonseca A."/>
            <person name="Goncalves V."/>
        </authorList>
    </citation>
    <scope>NUCLEOTIDE SEQUENCE</scope>
    <source>
        <strain evidence="10">BACA0141</strain>
    </source>
</reference>
<organism evidence="10 11">
    <name type="scientific">Tumidithrix elongata BACA0141</name>
    <dbReference type="NCBI Taxonomy" id="2716417"/>
    <lineage>
        <taxon>Bacteria</taxon>
        <taxon>Bacillati</taxon>
        <taxon>Cyanobacteriota</taxon>
        <taxon>Cyanophyceae</taxon>
        <taxon>Pseudanabaenales</taxon>
        <taxon>Pseudanabaenaceae</taxon>
        <taxon>Tumidithrix</taxon>
        <taxon>Tumidithrix elongata</taxon>
    </lineage>
</organism>
<dbReference type="GO" id="GO:0015949">
    <property type="term" value="P:nucleobase-containing small molecule interconversion"/>
    <property type="evidence" value="ECO:0007669"/>
    <property type="project" value="TreeGrafter"/>
</dbReference>
<keyword evidence="6" id="KW-0067">ATP-binding</keyword>
<dbReference type="InterPro" id="IPR027417">
    <property type="entry name" value="P-loop_NTPase"/>
</dbReference>
<accession>A0AAW9PXT4</accession>
<keyword evidence="11" id="KW-1185">Reference proteome</keyword>
<dbReference type="CDD" id="cd02020">
    <property type="entry name" value="CMPK"/>
    <property type="match status" value="1"/>
</dbReference>
<dbReference type="EMBL" id="JAZBJZ010000024">
    <property type="protein sequence ID" value="MEE3716704.1"/>
    <property type="molecule type" value="Genomic_DNA"/>
</dbReference>
<dbReference type="NCBIfam" id="TIGR00017">
    <property type="entry name" value="cmk"/>
    <property type="match status" value="1"/>
</dbReference>
<evidence type="ECO:0000256" key="1">
    <source>
        <dbReference type="ARBA" id="ARBA00009427"/>
    </source>
</evidence>
<dbReference type="Pfam" id="PF02224">
    <property type="entry name" value="Cytidylate_kin"/>
    <property type="match status" value="1"/>
</dbReference>
<dbReference type="GO" id="GO:0005524">
    <property type="term" value="F:ATP binding"/>
    <property type="evidence" value="ECO:0007669"/>
    <property type="project" value="UniProtKB-KW"/>
</dbReference>
<dbReference type="InterPro" id="IPR011994">
    <property type="entry name" value="Cytidylate_kinase_dom"/>
</dbReference>
<feature type="domain" description="Cytidylate kinase" evidence="9">
    <location>
        <begin position="9"/>
        <end position="231"/>
    </location>
</feature>
<evidence type="ECO:0000259" key="9">
    <source>
        <dbReference type="Pfam" id="PF02224"/>
    </source>
</evidence>
<keyword evidence="5 10" id="KW-0418">Kinase</keyword>
<evidence type="ECO:0000256" key="7">
    <source>
        <dbReference type="ARBA" id="ARBA00047615"/>
    </source>
</evidence>
<evidence type="ECO:0000256" key="2">
    <source>
        <dbReference type="ARBA" id="ARBA00012906"/>
    </source>
</evidence>
<dbReference type="InterPro" id="IPR003136">
    <property type="entry name" value="Cytidylate_kin"/>
</dbReference>
<name>A0AAW9PXT4_9CYAN</name>
<keyword evidence="3 10" id="KW-0808">Transferase</keyword>